<sequence length="370" mass="44112">MDYTIRTKCIICDKLLFNEYFENDYKIPVACYSKENNLNNDIFIPYNIYTCENCKCIQTKYLGNLDEIYKINHADGTGSIMKNLHLTVFNTIKEYKDKITNIIEIGSSKGLLSDILLENDIVEKYYIIEPSFIGKKHKNKIIINDYFENIDLKNIYANTIIISHVFEHFYNPIEILNKIKDNDNINQFVLVWPDLEYYKDNKVYHVLNTEHTFYIDNNCIIKLFNNFLFELVETIKYENHSVIFVFKRNMLLNKCKIYNEENCIANYYNNLFLQRNKIIDFINKNKNKNICLWPCSVHTQFLLMFLKNIKIDYLLDNSPNKINKYIYGYNIKCLSFEEYKNDVNYAIILNGGIFNKEVNKKINNINILEL</sequence>
<dbReference type="Gene3D" id="3.40.50.720">
    <property type="entry name" value="NAD(P)-binding Rossmann-like Domain"/>
    <property type="match status" value="1"/>
</dbReference>
<keyword evidence="1" id="KW-0489">Methyltransferase</keyword>
<name>A0AB39JAV1_9VIRU</name>
<dbReference type="GO" id="GO:0008168">
    <property type="term" value="F:methyltransferase activity"/>
    <property type="evidence" value="ECO:0007669"/>
    <property type="project" value="UniProtKB-KW"/>
</dbReference>
<protein>
    <submittedName>
        <fullName evidence="1">Methyltransferase Domain-Containing Protein</fullName>
    </submittedName>
</protein>
<dbReference type="Gene3D" id="3.40.50.150">
    <property type="entry name" value="Vaccinia Virus protein VP39"/>
    <property type="match status" value="1"/>
</dbReference>
<reference evidence="1" key="1">
    <citation type="submission" date="2024-03" db="EMBL/GenBank/DDBJ databases">
        <title>Eukaryotic viruses encode the ribosomal protein eL40.</title>
        <authorList>
            <person name="Thomy J."/>
            <person name="Schvarcz C.R."/>
            <person name="McBeain K.A."/>
            <person name="Edwards K.F."/>
            <person name="Steward G.F."/>
        </authorList>
    </citation>
    <scope>NUCLEOTIDE SEQUENCE</scope>
    <source>
        <strain evidence="1">FloV-SA2</strain>
    </source>
</reference>
<gene>
    <name evidence="1" type="ORF">FloV-SA2_00485</name>
</gene>
<organism evidence="1">
    <name type="scientific">Florenciella sp. virus SA2</name>
    <dbReference type="NCBI Taxonomy" id="3240092"/>
    <lineage>
        <taxon>Viruses</taxon>
    </lineage>
</organism>
<evidence type="ECO:0000313" key="1">
    <source>
        <dbReference type="EMBL" id="XDO02303.1"/>
    </source>
</evidence>
<dbReference type="Pfam" id="PF13489">
    <property type="entry name" value="Methyltransf_23"/>
    <property type="match status" value="1"/>
</dbReference>
<dbReference type="InterPro" id="IPR029063">
    <property type="entry name" value="SAM-dependent_MTases_sf"/>
</dbReference>
<dbReference type="EMBL" id="PP542043">
    <property type="protein sequence ID" value="XDO02303.1"/>
    <property type="molecule type" value="Genomic_DNA"/>
</dbReference>
<proteinExistence type="predicted"/>
<dbReference type="GO" id="GO:0032259">
    <property type="term" value="P:methylation"/>
    <property type="evidence" value="ECO:0007669"/>
    <property type="project" value="UniProtKB-KW"/>
</dbReference>
<accession>A0AB39JAV1</accession>
<keyword evidence="1" id="KW-0808">Transferase</keyword>
<dbReference type="SUPFAM" id="SSF53335">
    <property type="entry name" value="S-adenosyl-L-methionine-dependent methyltransferases"/>
    <property type="match status" value="1"/>
</dbReference>